<dbReference type="InterPro" id="IPR003337">
    <property type="entry name" value="Trehalose_PPase"/>
</dbReference>
<name>A0A9P6H1S0_9MICR</name>
<dbReference type="InterPro" id="IPR036412">
    <property type="entry name" value="HAD-like_sf"/>
</dbReference>
<gene>
    <name evidence="3" type="ORF">NGRA_1450</name>
</gene>
<accession>A0A9P6H1S0</accession>
<reference evidence="3 4" key="1">
    <citation type="journal article" date="2020" name="Genome Biol. Evol.">
        <title>Comparative genomics of strictly vertically transmitted, feminizing microsporidia endosymbionts of amphipod crustaceans.</title>
        <authorList>
            <person name="Cormier A."/>
            <person name="Chebbi M.A."/>
            <person name="Giraud I."/>
            <person name="Wattier R."/>
            <person name="Teixeira M."/>
            <person name="Gilbert C."/>
            <person name="Rigaud T."/>
            <person name="Cordaux R."/>
        </authorList>
    </citation>
    <scope>NUCLEOTIDE SEQUENCE [LARGE SCALE GENOMIC DNA]</scope>
    <source>
        <strain evidence="3 4">Ou3-Ou53</strain>
    </source>
</reference>
<dbReference type="Gene3D" id="3.40.50.2000">
    <property type="entry name" value="Glycogen Phosphorylase B"/>
    <property type="match status" value="1"/>
</dbReference>
<evidence type="ECO:0000256" key="1">
    <source>
        <dbReference type="ARBA" id="ARBA00005409"/>
    </source>
</evidence>
<dbReference type="PANTHER" id="PTHR10788">
    <property type="entry name" value="TREHALOSE-6-PHOSPHATE SYNTHASE"/>
    <property type="match status" value="1"/>
</dbReference>
<comment type="similarity">
    <text evidence="2">In the C-terminal section; belongs to the trehalose phosphatase family.</text>
</comment>
<dbReference type="GO" id="GO:0004805">
    <property type="term" value="F:trehalose-phosphatase activity"/>
    <property type="evidence" value="ECO:0007669"/>
    <property type="project" value="TreeGrafter"/>
</dbReference>
<keyword evidence="4" id="KW-1185">Reference proteome</keyword>
<evidence type="ECO:0000256" key="2">
    <source>
        <dbReference type="ARBA" id="ARBA00006330"/>
    </source>
</evidence>
<dbReference type="Proteomes" id="UP000740883">
    <property type="component" value="Unassembled WGS sequence"/>
</dbReference>
<dbReference type="PANTHER" id="PTHR10788:SF106">
    <property type="entry name" value="BCDNA.GH08860"/>
    <property type="match status" value="1"/>
</dbReference>
<dbReference type="GO" id="GO:0003825">
    <property type="term" value="F:alpha,alpha-trehalose-phosphate synthase (UDP-forming) activity"/>
    <property type="evidence" value="ECO:0007669"/>
    <property type="project" value="TreeGrafter"/>
</dbReference>
<sequence>MKTFIVNTDLLYYASRYEEDVAFVKMLGDTYKTANNDTKASKIIVDFAKPTGKLHIYSKPRYMVKDYCEDPNTFYIGVFSTDESIQDSDYSHIEDFCEEKNIIPIFIKRPKMGTVIKEILEGNTYRHVYPKNQLELWNEYYTFNQRIADKIVLYCDMEDSIWIQDHHCFLVPQFIENKNIITSFNLPFTALIVSIPYFKQIMANLVKSRAVSFLNPCGKSTFRELICKYTIDTDESMPLATCHSFATDVDYIDKMICTEEFQDCDLFNGVDNLIILPYNSPDHLLAIEAYLNKYEETLNIVLLNLGDIDLEKQIEVQRIVEHLKSCKRVCISTILPRSDIELFRIISNCKIGMIPSLKGYFYYFNKHYLTENICDYEDVAIRIQSIIVCKKTKGLISKRFVDPGTAKKHLTTPKCIRDRMLSFAQPQTLIEDTHAEANSSREFIKENDLEARKGDYPIHLIVPCADKYYDIEDSVDCEFNTKASLDESEVENSTRLSADDSGMENKSREIQLTGVDKKQCESSVEHVDKLIQHIKNSGKTVFLLDYDGTLTPIVDNPDDATPSSQLIEILKKLNKKDNIKVYIVTGRSQKDMDNMIPQQIDVFAEHGAFQRKNGKWTQLSEVYNMNLPYKIAEFYHERTPKSKLEKKVNGFVFHYRNCDYDIGEKQAMSLMEQLKRVDFERTKGGKKIVEFRSCGKNKVLDFISGDLIIAAGDDQTDEDMFLSKDTISIKVGKEKSKAHYCVDNVNVMINVLNLISKEI</sequence>
<dbReference type="NCBIfam" id="TIGR00685">
    <property type="entry name" value="T6PP"/>
    <property type="match status" value="1"/>
</dbReference>
<dbReference type="InterPro" id="IPR023214">
    <property type="entry name" value="HAD_sf"/>
</dbReference>
<dbReference type="GO" id="GO:0005829">
    <property type="term" value="C:cytosol"/>
    <property type="evidence" value="ECO:0007669"/>
    <property type="project" value="TreeGrafter"/>
</dbReference>
<evidence type="ECO:0000313" key="4">
    <source>
        <dbReference type="Proteomes" id="UP000740883"/>
    </source>
</evidence>
<comment type="similarity">
    <text evidence="1">In the N-terminal section; belongs to the glycosyltransferase 20 family.</text>
</comment>
<dbReference type="AlphaFoldDB" id="A0A9P6H1S0"/>
<protein>
    <submittedName>
        <fullName evidence="3">Trehalose-phosphatase</fullName>
    </submittedName>
</protein>
<dbReference type="InterPro" id="IPR001830">
    <property type="entry name" value="Glyco_trans_20"/>
</dbReference>
<dbReference type="Gene3D" id="3.40.50.1000">
    <property type="entry name" value="HAD superfamily/HAD-like"/>
    <property type="match status" value="1"/>
</dbReference>
<comment type="caution">
    <text evidence="3">The sequence shown here is derived from an EMBL/GenBank/DDBJ whole genome shotgun (WGS) entry which is preliminary data.</text>
</comment>
<dbReference type="SUPFAM" id="SSF53756">
    <property type="entry name" value="UDP-Glycosyltransferase/glycogen phosphorylase"/>
    <property type="match status" value="1"/>
</dbReference>
<dbReference type="OrthoDB" id="755951at2759"/>
<dbReference type="GO" id="GO:0005992">
    <property type="term" value="P:trehalose biosynthetic process"/>
    <property type="evidence" value="ECO:0007669"/>
    <property type="project" value="InterPro"/>
</dbReference>
<dbReference type="InterPro" id="IPR006379">
    <property type="entry name" value="HAD-SF_hydro_IIB"/>
</dbReference>
<evidence type="ECO:0000313" key="3">
    <source>
        <dbReference type="EMBL" id="KAF9763186.1"/>
    </source>
</evidence>
<dbReference type="Gene3D" id="3.30.70.1020">
    <property type="entry name" value="Trehalose-6-phosphate phosphatase related protein, domain 2"/>
    <property type="match status" value="1"/>
</dbReference>
<organism evidence="3 4">
    <name type="scientific">Nosema granulosis</name>
    <dbReference type="NCBI Taxonomy" id="83296"/>
    <lineage>
        <taxon>Eukaryota</taxon>
        <taxon>Fungi</taxon>
        <taxon>Fungi incertae sedis</taxon>
        <taxon>Microsporidia</taxon>
        <taxon>Nosematidae</taxon>
        <taxon>Nosema</taxon>
    </lineage>
</organism>
<proteinExistence type="inferred from homology"/>
<dbReference type="CDD" id="cd01627">
    <property type="entry name" value="HAD_TPP"/>
    <property type="match status" value="1"/>
</dbReference>
<dbReference type="Pfam" id="PF00982">
    <property type="entry name" value="Glyco_transf_20"/>
    <property type="match status" value="1"/>
</dbReference>
<dbReference type="Pfam" id="PF02358">
    <property type="entry name" value="Trehalose_PPase"/>
    <property type="match status" value="1"/>
</dbReference>
<dbReference type="SUPFAM" id="SSF56784">
    <property type="entry name" value="HAD-like"/>
    <property type="match status" value="1"/>
</dbReference>
<dbReference type="NCBIfam" id="TIGR01484">
    <property type="entry name" value="HAD-SF-IIB"/>
    <property type="match status" value="1"/>
</dbReference>
<dbReference type="EMBL" id="SBJO01000093">
    <property type="protein sequence ID" value="KAF9763186.1"/>
    <property type="molecule type" value="Genomic_DNA"/>
</dbReference>